<comment type="caution">
    <text evidence="2">The sequence shown here is derived from an EMBL/GenBank/DDBJ whole genome shotgun (WGS) entry which is preliminary data.</text>
</comment>
<keyword evidence="3" id="KW-1185">Reference proteome</keyword>
<name>A0A4Y2MS72_ARAVE</name>
<dbReference type="EMBL" id="BGPR01007672">
    <property type="protein sequence ID" value="GBN28667.1"/>
    <property type="molecule type" value="Genomic_DNA"/>
</dbReference>
<keyword evidence="1" id="KW-0812">Transmembrane</keyword>
<dbReference type="Proteomes" id="UP000499080">
    <property type="component" value="Unassembled WGS sequence"/>
</dbReference>
<sequence>MIKNQDKESLEESEEEDASFIARITCRCCYFPKLSAFLLLRQKIVALLLPPPPYLLAVKQKATPSALRLSVFSFLFFKLFVYLVLLFHKFIDIIAIHLESPDLGQRWNVIEYRLHMVCRILQHSPTKALFKEK</sequence>
<feature type="transmembrane region" description="Helical" evidence="1">
    <location>
        <begin position="69"/>
        <end position="91"/>
    </location>
</feature>
<keyword evidence="1" id="KW-1133">Transmembrane helix</keyword>
<evidence type="ECO:0000313" key="3">
    <source>
        <dbReference type="Proteomes" id="UP000499080"/>
    </source>
</evidence>
<protein>
    <submittedName>
        <fullName evidence="2">Uncharacterized protein</fullName>
    </submittedName>
</protein>
<accession>A0A4Y2MS72</accession>
<keyword evidence="1" id="KW-0472">Membrane</keyword>
<organism evidence="2 3">
    <name type="scientific">Araneus ventricosus</name>
    <name type="common">Orbweaver spider</name>
    <name type="synonym">Epeira ventricosa</name>
    <dbReference type="NCBI Taxonomy" id="182803"/>
    <lineage>
        <taxon>Eukaryota</taxon>
        <taxon>Metazoa</taxon>
        <taxon>Ecdysozoa</taxon>
        <taxon>Arthropoda</taxon>
        <taxon>Chelicerata</taxon>
        <taxon>Arachnida</taxon>
        <taxon>Araneae</taxon>
        <taxon>Araneomorphae</taxon>
        <taxon>Entelegynae</taxon>
        <taxon>Araneoidea</taxon>
        <taxon>Araneidae</taxon>
        <taxon>Araneus</taxon>
    </lineage>
</organism>
<reference evidence="2 3" key="1">
    <citation type="journal article" date="2019" name="Sci. Rep.">
        <title>Orb-weaving spider Araneus ventricosus genome elucidates the spidroin gene catalogue.</title>
        <authorList>
            <person name="Kono N."/>
            <person name="Nakamura H."/>
            <person name="Ohtoshi R."/>
            <person name="Moran D.A.P."/>
            <person name="Shinohara A."/>
            <person name="Yoshida Y."/>
            <person name="Fujiwara M."/>
            <person name="Mori M."/>
            <person name="Tomita M."/>
            <person name="Arakawa K."/>
        </authorList>
    </citation>
    <scope>NUCLEOTIDE SEQUENCE [LARGE SCALE GENOMIC DNA]</scope>
</reference>
<proteinExistence type="predicted"/>
<evidence type="ECO:0000256" key="1">
    <source>
        <dbReference type="SAM" id="Phobius"/>
    </source>
</evidence>
<dbReference type="AlphaFoldDB" id="A0A4Y2MS72"/>
<evidence type="ECO:0000313" key="2">
    <source>
        <dbReference type="EMBL" id="GBN28667.1"/>
    </source>
</evidence>
<gene>
    <name evidence="2" type="ORF">AVEN_258215_1</name>
</gene>